<evidence type="ECO:0000256" key="1">
    <source>
        <dbReference type="SAM" id="SignalP"/>
    </source>
</evidence>
<feature type="chain" id="PRO_5047351052" evidence="1">
    <location>
        <begin position="22"/>
        <end position="339"/>
    </location>
</feature>
<dbReference type="PANTHER" id="PTHR43798:SF33">
    <property type="entry name" value="HYDROLASE, PUTATIVE (AFU_ORTHOLOGUE AFUA_2G14860)-RELATED"/>
    <property type="match status" value="1"/>
</dbReference>
<proteinExistence type="predicted"/>
<dbReference type="Gene3D" id="3.40.50.1820">
    <property type="entry name" value="alpha/beta hydrolase"/>
    <property type="match status" value="1"/>
</dbReference>
<sequence length="339" mass="36495">MRIGTSLIALALLVSSLPASAQQSARVEDLAYAHAQRLVEVEPGRRLNLYCIGSGAPTVIFEAGLGDDTSTWGLVQPAIAKRTTTCSYDRAGIGFSDPARRASSASNIADDLHRLLAKAGLKGPYVLVGHSYGGLTSQLYASRYPKDVAAFVGVDPANERQIDAARQAFPKFETELLQPALARKRACVLKVEQGLADAACIDKPDPRMGEALNAVHAELHRKPAYQRAAASEFESMRSGLSGSQLAAEIGSFGSMPLIVLTRPKDTVPLGANETEQTRAILWANWTTMHDALAARSTRGENRNVPATGHYIQLDQPQAVIDAIDDVLDRLKSDPSRLRK</sequence>
<gene>
    <name evidence="3" type="ORF">MZV50_09995</name>
</gene>
<dbReference type="EMBL" id="CP096040">
    <property type="protein sequence ID" value="USQ97837.1"/>
    <property type="molecule type" value="Genomic_DNA"/>
</dbReference>
<dbReference type="InterPro" id="IPR000073">
    <property type="entry name" value="AB_hydrolase_1"/>
</dbReference>
<name>A0ABY4ZYD3_9CAUL</name>
<evidence type="ECO:0000313" key="3">
    <source>
        <dbReference type="EMBL" id="USQ97837.1"/>
    </source>
</evidence>
<accession>A0ABY4ZYD3</accession>
<feature type="signal peptide" evidence="1">
    <location>
        <begin position="1"/>
        <end position="21"/>
    </location>
</feature>
<evidence type="ECO:0000313" key="4">
    <source>
        <dbReference type="Proteomes" id="UP001057520"/>
    </source>
</evidence>
<feature type="domain" description="AB hydrolase-1" evidence="2">
    <location>
        <begin position="57"/>
        <end position="181"/>
    </location>
</feature>
<protein>
    <submittedName>
        <fullName evidence="3">Alpha/beta hydrolase</fullName>
    </submittedName>
</protein>
<keyword evidence="1" id="KW-0732">Signal</keyword>
<dbReference type="Pfam" id="PF00561">
    <property type="entry name" value="Abhydrolase_1"/>
    <property type="match status" value="1"/>
</dbReference>
<dbReference type="InterPro" id="IPR029058">
    <property type="entry name" value="AB_hydrolase_fold"/>
</dbReference>
<dbReference type="SUPFAM" id="SSF53474">
    <property type="entry name" value="alpha/beta-Hydrolases"/>
    <property type="match status" value="1"/>
</dbReference>
<organism evidence="3 4">
    <name type="scientific">Caulobacter segnis</name>
    <dbReference type="NCBI Taxonomy" id="88688"/>
    <lineage>
        <taxon>Bacteria</taxon>
        <taxon>Pseudomonadati</taxon>
        <taxon>Pseudomonadota</taxon>
        <taxon>Alphaproteobacteria</taxon>
        <taxon>Caulobacterales</taxon>
        <taxon>Caulobacteraceae</taxon>
        <taxon>Caulobacter</taxon>
    </lineage>
</organism>
<keyword evidence="4" id="KW-1185">Reference proteome</keyword>
<keyword evidence="3" id="KW-0378">Hydrolase</keyword>
<evidence type="ECO:0000259" key="2">
    <source>
        <dbReference type="Pfam" id="PF00561"/>
    </source>
</evidence>
<dbReference type="PANTHER" id="PTHR43798">
    <property type="entry name" value="MONOACYLGLYCEROL LIPASE"/>
    <property type="match status" value="1"/>
</dbReference>
<reference evidence="3 4" key="1">
    <citation type="submission" date="2022-04" db="EMBL/GenBank/DDBJ databases">
        <title>Genome sequence of soybean root-associated Caulobacter segnis RL271.</title>
        <authorList>
            <person name="Longley R."/>
            <person name="Bonito G."/>
            <person name="Trigodet F."/>
            <person name="Crosson S."/>
            <person name="Fiebig A."/>
        </authorList>
    </citation>
    <scope>NUCLEOTIDE SEQUENCE [LARGE SCALE GENOMIC DNA]</scope>
    <source>
        <strain evidence="3 4">RL271</strain>
    </source>
</reference>
<dbReference type="InterPro" id="IPR050266">
    <property type="entry name" value="AB_hydrolase_sf"/>
</dbReference>
<dbReference type="Proteomes" id="UP001057520">
    <property type="component" value="Chromosome"/>
</dbReference>
<dbReference type="GO" id="GO:0016787">
    <property type="term" value="F:hydrolase activity"/>
    <property type="evidence" value="ECO:0007669"/>
    <property type="project" value="UniProtKB-KW"/>
</dbReference>